<dbReference type="STRING" id="1265.SAMN02910280_2518"/>
<dbReference type="RefSeq" id="WP_109726352.1">
    <property type="nucleotide sequence ID" value="NZ_QGDI01000005.1"/>
</dbReference>
<evidence type="ECO:0000313" key="3">
    <source>
        <dbReference type="EMBL" id="PWJ13070.1"/>
    </source>
</evidence>
<name>A0A315YMS8_RUMFL</name>
<feature type="chain" id="PRO_5039494967" evidence="2">
    <location>
        <begin position="23"/>
        <end position="431"/>
    </location>
</feature>
<evidence type="ECO:0000256" key="2">
    <source>
        <dbReference type="SAM" id="SignalP"/>
    </source>
</evidence>
<reference evidence="3 4" key="1">
    <citation type="submission" date="2018-05" db="EMBL/GenBank/DDBJ databases">
        <title>The Hungate 1000. A catalogue of reference genomes from the rumen microbiome.</title>
        <authorList>
            <person name="Kelly W."/>
        </authorList>
    </citation>
    <scope>NUCLEOTIDE SEQUENCE [LARGE SCALE GENOMIC DNA]</scope>
    <source>
        <strain evidence="3 4">SAb67</strain>
    </source>
</reference>
<evidence type="ECO:0000313" key="4">
    <source>
        <dbReference type="Proteomes" id="UP000245720"/>
    </source>
</evidence>
<organism evidence="3 4">
    <name type="scientific">Ruminococcus flavefaciens</name>
    <dbReference type="NCBI Taxonomy" id="1265"/>
    <lineage>
        <taxon>Bacteria</taxon>
        <taxon>Bacillati</taxon>
        <taxon>Bacillota</taxon>
        <taxon>Clostridia</taxon>
        <taxon>Eubacteriales</taxon>
        <taxon>Oscillospiraceae</taxon>
        <taxon>Ruminococcus</taxon>
    </lineage>
</organism>
<proteinExistence type="predicted"/>
<sequence length="431" mass="46689">MIMQKMLKRAAAAVSGALVLSAATGMDTADSTTAEETSAVTTAAVESAAADETEAASAAEAVIAEEEQKMPEDWVKADISDYDSSMSLISYELATPEMAKVGEPVDPFAGLSEEERKALEEEIAKKKSALKKGTPTLSKNAAKSRSKEPTAVELKTSGAFVGDIPESQPDPSIAAQPGEFAFVTYGWGHGVGMSQNGANFYAAYAGWTYQDILFHYYPGTYLMNTGLTDEEELTIAHEPAGDTLKVVSEIVNREVGGSFSYEAIKAQAVAVYTYIKYNGDDSKDLRGKPNPPQIVIDACEEVLGEALYYDDNYALTVFSASSGGCSANCYEVFYADYPYLRSVPSDYDAAFDPHWGTVTYMSAEVVRKKLETAYNITLSDDPGNWIQPVYSDETGYVTEVLIDGQTYAKGYPFSMMMGLKSSKFSLTYTYD</sequence>
<evidence type="ECO:0000256" key="1">
    <source>
        <dbReference type="SAM" id="MobiDB-lite"/>
    </source>
</evidence>
<dbReference type="OrthoDB" id="9794671at2"/>
<keyword evidence="2" id="KW-0732">Signal</keyword>
<dbReference type="EMBL" id="QGDI01000005">
    <property type="protein sequence ID" value="PWJ13070.1"/>
    <property type="molecule type" value="Genomic_DNA"/>
</dbReference>
<comment type="caution">
    <text evidence="3">The sequence shown here is derived from an EMBL/GenBank/DDBJ whole genome shotgun (WGS) entry which is preliminary data.</text>
</comment>
<protein>
    <submittedName>
        <fullName evidence="3">SpoIID/LytB domain protein</fullName>
    </submittedName>
</protein>
<dbReference type="Proteomes" id="UP000245720">
    <property type="component" value="Unassembled WGS sequence"/>
</dbReference>
<feature type="signal peptide" evidence="2">
    <location>
        <begin position="1"/>
        <end position="22"/>
    </location>
</feature>
<accession>A0A315YMS8</accession>
<gene>
    <name evidence="3" type="ORF">IE37_01569</name>
</gene>
<dbReference type="AlphaFoldDB" id="A0A315YMS8"/>
<feature type="region of interest" description="Disordered" evidence="1">
    <location>
        <begin position="130"/>
        <end position="151"/>
    </location>
</feature>